<dbReference type="CDD" id="cd00042">
    <property type="entry name" value="CY"/>
    <property type="match status" value="1"/>
</dbReference>
<dbReference type="Gene3D" id="3.10.450.10">
    <property type="match status" value="1"/>
</dbReference>
<evidence type="ECO:0000313" key="2">
    <source>
        <dbReference type="Proteomes" id="UP000069940"/>
    </source>
</evidence>
<sequence length="175" mass="19635">MPTAYFSIFCLLLGRYYKACIDNSPVLSFSLGCSTSISSLSSIGSIKPAYSALKELHSSSSTQRPFVISNIKDRITMDGAPEPVRVGGVNPMENLETEHHDFIKAALEQSKTHAGRKYKIVRATQQVVAGSLHTFYIVFEDDETQQEYKITAWSRPWLQDKGEGLKLTFDKHEKK</sequence>
<dbReference type="EnsemblMetazoa" id="AALFPA23_006595.R8611">
    <property type="protein sequence ID" value="AALFPA23_006595.P8611"/>
    <property type="gene ID" value="AALFPA23_006595"/>
</dbReference>
<dbReference type="Proteomes" id="UP000069940">
    <property type="component" value="Unassembled WGS sequence"/>
</dbReference>
<reference evidence="2" key="1">
    <citation type="journal article" date="2015" name="Proc. Natl. Acad. Sci. U.S.A.">
        <title>Genome sequence of the Asian Tiger mosquito, Aedes albopictus, reveals insights into its biology, genetics, and evolution.</title>
        <authorList>
            <person name="Chen X.G."/>
            <person name="Jiang X."/>
            <person name="Gu J."/>
            <person name="Xu M."/>
            <person name="Wu Y."/>
            <person name="Deng Y."/>
            <person name="Zhang C."/>
            <person name="Bonizzoni M."/>
            <person name="Dermauw W."/>
            <person name="Vontas J."/>
            <person name="Armbruster P."/>
            <person name="Huang X."/>
            <person name="Yang Y."/>
            <person name="Zhang H."/>
            <person name="He W."/>
            <person name="Peng H."/>
            <person name="Liu Y."/>
            <person name="Wu K."/>
            <person name="Chen J."/>
            <person name="Lirakis M."/>
            <person name="Topalis P."/>
            <person name="Van Leeuwen T."/>
            <person name="Hall A.B."/>
            <person name="Jiang X."/>
            <person name="Thorpe C."/>
            <person name="Mueller R.L."/>
            <person name="Sun C."/>
            <person name="Waterhouse R.M."/>
            <person name="Yan G."/>
            <person name="Tu Z.J."/>
            <person name="Fang X."/>
            <person name="James A.A."/>
        </authorList>
    </citation>
    <scope>NUCLEOTIDE SEQUENCE [LARGE SCALE GENOMIC DNA]</scope>
    <source>
        <strain evidence="2">Foshan</strain>
    </source>
</reference>
<evidence type="ECO:0000313" key="1">
    <source>
        <dbReference type="EnsemblMetazoa" id="AALFPA23_006595.P8611"/>
    </source>
</evidence>
<evidence type="ECO:0008006" key="3">
    <source>
        <dbReference type="Google" id="ProtNLM"/>
    </source>
</evidence>
<dbReference type="GeneID" id="109412858"/>
<dbReference type="RefSeq" id="XP_029720354.2">
    <property type="nucleotide sequence ID" value="XM_029864494.2"/>
</dbReference>
<name>A0ABM1Y7U5_AEDAL</name>
<keyword evidence="2" id="KW-1185">Reference proteome</keyword>
<protein>
    <recommendedName>
        <fullName evidence="3">Cystatin-like protein</fullName>
    </recommendedName>
</protein>
<proteinExistence type="predicted"/>
<reference evidence="1" key="2">
    <citation type="submission" date="2025-05" db="UniProtKB">
        <authorList>
            <consortium name="EnsemblMetazoa"/>
        </authorList>
    </citation>
    <scope>IDENTIFICATION</scope>
    <source>
        <strain evidence="1">Foshan</strain>
    </source>
</reference>
<accession>A0ABM1Y7U5</accession>
<organism evidence="1 2">
    <name type="scientific">Aedes albopictus</name>
    <name type="common">Asian tiger mosquito</name>
    <name type="synonym">Stegomyia albopicta</name>
    <dbReference type="NCBI Taxonomy" id="7160"/>
    <lineage>
        <taxon>Eukaryota</taxon>
        <taxon>Metazoa</taxon>
        <taxon>Ecdysozoa</taxon>
        <taxon>Arthropoda</taxon>
        <taxon>Hexapoda</taxon>
        <taxon>Insecta</taxon>
        <taxon>Pterygota</taxon>
        <taxon>Neoptera</taxon>
        <taxon>Endopterygota</taxon>
        <taxon>Diptera</taxon>
        <taxon>Nematocera</taxon>
        <taxon>Culicoidea</taxon>
        <taxon>Culicidae</taxon>
        <taxon>Culicinae</taxon>
        <taxon>Aedini</taxon>
        <taxon>Aedes</taxon>
        <taxon>Stegomyia</taxon>
    </lineage>
</organism>
<dbReference type="InterPro" id="IPR046350">
    <property type="entry name" value="Cystatin_sf"/>
</dbReference>
<dbReference type="InterPro" id="IPR000010">
    <property type="entry name" value="Cystatin_dom"/>
</dbReference>
<dbReference type="SUPFAM" id="SSF54403">
    <property type="entry name" value="Cystatin/monellin"/>
    <property type="match status" value="1"/>
</dbReference>